<dbReference type="SUPFAM" id="SSF47413">
    <property type="entry name" value="lambda repressor-like DNA-binding domains"/>
    <property type="match status" value="1"/>
</dbReference>
<dbReference type="AlphaFoldDB" id="A0A9D1DF11"/>
<name>A0A9D1DF11_9FIRM</name>
<evidence type="ECO:0000313" key="3">
    <source>
        <dbReference type="Proteomes" id="UP000824242"/>
    </source>
</evidence>
<evidence type="ECO:0000259" key="1">
    <source>
        <dbReference type="Pfam" id="PF13443"/>
    </source>
</evidence>
<protein>
    <submittedName>
        <fullName evidence="2">Helix-turn-helix transcriptional regulator</fullName>
    </submittedName>
</protein>
<evidence type="ECO:0000313" key="2">
    <source>
        <dbReference type="EMBL" id="HIR47777.1"/>
    </source>
</evidence>
<organism evidence="2 3">
    <name type="scientific">Candidatus Caccousia avicola</name>
    <dbReference type="NCBI Taxonomy" id="2840721"/>
    <lineage>
        <taxon>Bacteria</taxon>
        <taxon>Bacillati</taxon>
        <taxon>Bacillota</taxon>
        <taxon>Clostridia</taxon>
        <taxon>Eubacteriales</taxon>
        <taxon>Oscillospiraceae</taxon>
        <taxon>Oscillospiraceae incertae sedis</taxon>
        <taxon>Candidatus Caccousia</taxon>
    </lineage>
</organism>
<sequence>MKKQHISFYRLANEGIDAQTLQRLRHDRPVTTETIGKLCEIMQCQPGDLMEYRSEPKDS</sequence>
<proteinExistence type="predicted"/>
<dbReference type="Gene3D" id="1.10.260.40">
    <property type="entry name" value="lambda repressor-like DNA-binding domains"/>
    <property type="match status" value="1"/>
</dbReference>
<dbReference type="EMBL" id="DVGZ01000099">
    <property type="protein sequence ID" value="HIR47777.1"/>
    <property type="molecule type" value="Genomic_DNA"/>
</dbReference>
<feature type="domain" description="HTH cro/C1-type" evidence="1">
    <location>
        <begin position="1"/>
        <end position="52"/>
    </location>
</feature>
<gene>
    <name evidence="2" type="ORF">IAB89_09030</name>
</gene>
<comment type="caution">
    <text evidence="2">The sequence shown here is derived from an EMBL/GenBank/DDBJ whole genome shotgun (WGS) entry which is preliminary data.</text>
</comment>
<reference evidence="2" key="1">
    <citation type="submission" date="2020-10" db="EMBL/GenBank/DDBJ databases">
        <authorList>
            <person name="Gilroy R."/>
        </authorList>
    </citation>
    <scope>NUCLEOTIDE SEQUENCE</scope>
    <source>
        <strain evidence="2">ChiSxjej1B13-7958</strain>
    </source>
</reference>
<dbReference type="Pfam" id="PF13443">
    <property type="entry name" value="HTH_26"/>
    <property type="match status" value="1"/>
</dbReference>
<dbReference type="GO" id="GO:0003677">
    <property type="term" value="F:DNA binding"/>
    <property type="evidence" value="ECO:0007669"/>
    <property type="project" value="InterPro"/>
</dbReference>
<dbReference type="InterPro" id="IPR001387">
    <property type="entry name" value="Cro/C1-type_HTH"/>
</dbReference>
<dbReference type="InterPro" id="IPR010982">
    <property type="entry name" value="Lambda_DNA-bd_dom_sf"/>
</dbReference>
<accession>A0A9D1DF11</accession>
<dbReference type="Proteomes" id="UP000824242">
    <property type="component" value="Unassembled WGS sequence"/>
</dbReference>
<reference evidence="2" key="2">
    <citation type="journal article" date="2021" name="PeerJ">
        <title>Extensive microbial diversity within the chicken gut microbiome revealed by metagenomics and culture.</title>
        <authorList>
            <person name="Gilroy R."/>
            <person name="Ravi A."/>
            <person name="Getino M."/>
            <person name="Pursley I."/>
            <person name="Horton D.L."/>
            <person name="Alikhan N.F."/>
            <person name="Baker D."/>
            <person name="Gharbi K."/>
            <person name="Hall N."/>
            <person name="Watson M."/>
            <person name="Adriaenssens E.M."/>
            <person name="Foster-Nyarko E."/>
            <person name="Jarju S."/>
            <person name="Secka A."/>
            <person name="Antonio M."/>
            <person name="Oren A."/>
            <person name="Chaudhuri R.R."/>
            <person name="La Ragione R."/>
            <person name="Hildebrand F."/>
            <person name="Pallen M.J."/>
        </authorList>
    </citation>
    <scope>NUCLEOTIDE SEQUENCE</scope>
    <source>
        <strain evidence="2">ChiSxjej1B13-7958</strain>
    </source>
</reference>